<protein>
    <submittedName>
        <fullName evidence="1">Type I-E CRISPR-associated protein Cse2/CasB</fullName>
    </submittedName>
</protein>
<comment type="caution">
    <text evidence="1">The sequence shown here is derived from an EMBL/GenBank/DDBJ whole genome shotgun (WGS) entry which is preliminary data.</text>
</comment>
<sequence length="180" mass="20306">MTQPSAQSGVLARLRRGVGHHPGSQPWLWGELLSEMPQEMMNNSGEPSNAEMAVYTALTLFALHQQSKDIKSECMHCEGTTLGAACGSLVADENDRDRVARRFNAMATSANLRELSNHLRGIVQLLRAKDIGLDYSALAGELYVYSFKARRNDIRLKWGQDFYREIYNNIDKNKEDENNE</sequence>
<dbReference type="InterPro" id="IPR038287">
    <property type="entry name" value="Cse2_sf"/>
</dbReference>
<dbReference type="Proteomes" id="UP000823960">
    <property type="component" value="Unassembled WGS sequence"/>
</dbReference>
<dbReference type="Gene3D" id="1.10.520.40">
    <property type="entry name" value="CRISPR-associated protein Cse2"/>
    <property type="match status" value="1"/>
</dbReference>
<dbReference type="AlphaFoldDB" id="A0A9D1NQG6"/>
<gene>
    <name evidence="1" type="primary">casB</name>
    <name evidence="1" type="ORF">IAD28_04920</name>
</gene>
<dbReference type="CDD" id="cd09731">
    <property type="entry name" value="Cse2_I-E"/>
    <property type="match status" value="1"/>
</dbReference>
<evidence type="ECO:0000313" key="2">
    <source>
        <dbReference type="Proteomes" id="UP000823960"/>
    </source>
</evidence>
<accession>A0A9D1NQG6</accession>
<dbReference type="Pfam" id="PF09485">
    <property type="entry name" value="CRISPR_Cse2"/>
    <property type="match status" value="1"/>
</dbReference>
<proteinExistence type="predicted"/>
<dbReference type="NCBIfam" id="TIGR02548">
    <property type="entry name" value="casB_cse2"/>
    <property type="match status" value="1"/>
</dbReference>
<reference evidence="1" key="1">
    <citation type="submission" date="2020-10" db="EMBL/GenBank/DDBJ databases">
        <authorList>
            <person name="Gilroy R."/>
        </authorList>
    </citation>
    <scope>NUCLEOTIDE SEQUENCE</scope>
    <source>
        <strain evidence="1">1370</strain>
    </source>
</reference>
<evidence type="ECO:0000313" key="1">
    <source>
        <dbReference type="EMBL" id="HIV11014.1"/>
    </source>
</evidence>
<dbReference type="EMBL" id="DVOL01000067">
    <property type="protein sequence ID" value="HIV11014.1"/>
    <property type="molecule type" value="Genomic_DNA"/>
</dbReference>
<name>A0A9D1NQG6_9FIRM</name>
<organism evidence="1 2">
    <name type="scientific">Candidatus Faeciplasma avium</name>
    <dbReference type="NCBI Taxonomy" id="2840798"/>
    <lineage>
        <taxon>Bacteria</taxon>
        <taxon>Bacillati</taxon>
        <taxon>Bacillota</taxon>
        <taxon>Clostridia</taxon>
        <taxon>Eubacteriales</taxon>
        <taxon>Oscillospiraceae</taxon>
        <taxon>Oscillospiraceae incertae sedis</taxon>
        <taxon>Candidatus Faeciplasma</taxon>
    </lineage>
</organism>
<dbReference type="InterPro" id="IPR013382">
    <property type="entry name" value="CRISPR-assoc_prot_Cse2"/>
</dbReference>
<reference evidence="1" key="2">
    <citation type="journal article" date="2021" name="PeerJ">
        <title>Extensive microbial diversity within the chicken gut microbiome revealed by metagenomics and culture.</title>
        <authorList>
            <person name="Gilroy R."/>
            <person name="Ravi A."/>
            <person name="Getino M."/>
            <person name="Pursley I."/>
            <person name="Horton D.L."/>
            <person name="Alikhan N.F."/>
            <person name="Baker D."/>
            <person name="Gharbi K."/>
            <person name="Hall N."/>
            <person name="Watson M."/>
            <person name="Adriaenssens E.M."/>
            <person name="Foster-Nyarko E."/>
            <person name="Jarju S."/>
            <person name="Secka A."/>
            <person name="Antonio M."/>
            <person name="Oren A."/>
            <person name="Chaudhuri R.R."/>
            <person name="La Ragione R."/>
            <person name="Hildebrand F."/>
            <person name="Pallen M.J."/>
        </authorList>
    </citation>
    <scope>NUCLEOTIDE SEQUENCE</scope>
    <source>
        <strain evidence="1">1370</strain>
    </source>
</reference>